<dbReference type="InterPro" id="IPR057670">
    <property type="entry name" value="SH3_retrovirus"/>
</dbReference>
<keyword evidence="5" id="KW-0862">Zinc</keyword>
<accession>A0A1Z5KHE7</accession>
<dbReference type="InterPro" id="IPR001878">
    <property type="entry name" value="Znf_CCHC"/>
</dbReference>
<dbReference type="PROSITE" id="PS50158">
    <property type="entry name" value="ZF_CCHC"/>
    <property type="match status" value="2"/>
</dbReference>
<dbReference type="InterPro" id="IPR001584">
    <property type="entry name" value="Integrase_cat-core"/>
</dbReference>
<evidence type="ECO:0008006" key="10">
    <source>
        <dbReference type="Google" id="ProtNLM"/>
    </source>
</evidence>
<comment type="caution">
    <text evidence="8">The sequence shown here is derived from an EMBL/GenBank/DDBJ whole genome shotgun (WGS) entry which is preliminary data.</text>
</comment>
<dbReference type="Gene3D" id="4.10.60.10">
    <property type="entry name" value="Zinc finger, CCHC-type"/>
    <property type="match status" value="1"/>
</dbReference>
<dbReference type="InterPro" id="IPR036397">
    <property type="entry name" value="RNaseH_sf"/>
</dbReference>
<dbReference type="SMART" id="SM00343">
    <property type="entry name" value="ZnF_C2HC"/>
    <property type="match status" value="2"/>
</dbReference>
<dbReference type="GO" id="GO:0004190">
    <property type="term" value="F:aspartic-type endopeptidase activity"/>
    <property type="evidence" value="ECO:0007669"/>
    <property type="project" value="UniProtKB-KW"/>
</dbReference>
<proteinExistence type="predicted"/>
<dbReference type="SUPFAM" id="SSF53098">
    <property type="entry name" value="Ribonuclease H-like"/>
    <property type="match status" value="1"/>
</dbReference>
<dbReference type="Pfam" id="PF07727">
    <property type="entry name" value="RVT_2"/>
    <property type="match status" value="1"/>
</dbReference>
<dbReference type="InParanoid" id="A0A1Z5KHE7"/>
<sequence length="1212" mass="136691">MRALTFYPLDDKVAEKSYDDWKFKTMSLITKRGWTSVFDDLKAEIPTKEVAMGATATAKDKELYRSNLEIIDLLVIACEGVPLGLVKRADGDAREAFKLLDAKYARNSEEDLAEVLAEFGRCKLASKEDDPDKFFLECDRLQNRLKTIGSHYVKPSFVLKAHYLANLPEEYSDVITKLSGKINKTTIEDLEKEIRNKWKRCFKPKNDEDNEEKEKEKKENKNLALNVEKGKGGFKKKFKGKCRNCGKQGHKAAECKSDKKRVCFTCGKEGHFSRECPDKSNGKDSKSDNKDLNPFVGMCYEVGKGGGEEFCGVVHQVGAVDVMKVEDKEKFLLDSGATCHVVVDETILRDVVSTKEYLVVGDGKEVQVHKKGTLMLATAGGTMKLSEVKVAPTFAKNIISTGALVKQGCKIEITSCAMKITDPSGKSVLTVPQSHYGLYYLKASVVKSNVHAVETKVKMDINAAHDMYGHASDIPLKSLMKQLGIELTGTKTTCEACAYAKAKAKAVCKSTAIKATAKGERFYVDTSGPYKKSLGQSCYWILLVDDFTRKAWSFFVTKKSMIGKVMTLFLDRLKGDPNVNVKYIRCDNAGENGKLKEICEVRGISMEFTAPHTPQMNGVVERKFTTIRDKALAMMLAAKLSDEYQGKLWPEAVHTATKLDNAVPNRNVESSPDYAWYGEHPKILKHLVQWGRIGYVTLRNKQPKLEKKSVKCVMVGYADSHSGDTYRVYKPDENIVILSRDVTWADWHGSSASIASELRMFAAGMEVDLKDDQIGEEVAIKPVLLEDVDAGAGRKVVEERAAEEVVEAAVEGPTEVLVPEATADNTPAPNQPKETRLTTKRLNREMARLDTSYNPTMSAQGEINAIDVSEGYFHYVLNTELASDPGAPKTYKEALVGPDADKWKEAMKKEIENFIKRDAWKMVPRKQMKERGRKPVTPKWIFKKKKEATGIRFKARTCARGFVQIPGVDFTLSHSPVASDMSVRMVLAVVLYMWKKMWVTEVIDVEAAFLEAKLREEVYLEWPFGLYEFGYITYEELVDYIILLERAMYGLVQSPREYFMLYCAELRKLGLIQSAADPCVWFKVVNGETVLIIVVYVDDCILAGPQEEINWFKKEIKKRFNITEMGPIQKHLGVWYERKSDEAGEFYEVRMDEYKDEIVKDWKELIGPLKAEKTPGYPGESLVKNEGNAVNKDQYRKFLGRLMWLVKNIGKR</sequence>
<evidence type="ECO:0000313" key="9">
    <source>
        <dbReference type="Proteomes" id="UP000198406"/>
    </source>
</evidence>
<evidence type="ECO:0000256" key="1">
    <source>
        <dbReference type="ARBA" id="ARBA00022670"/>
    </source>
</evidence>
<keyword evidence="1" id="KW-0645">Protease</keyword>
<evidence type="ECO:0000256" key="3">
    <source>
        <dbReference type="ARBA" id="ARBA00022750"/>
    </source>
</evidence>
<dbReference type="InterPro" id="IPR054722">
    <property type="entry name" value="PolX-like_BBD"/>
</dbReference>
<evidence type="ECO:0000313" key="8">
    <source>
        <dbReference type="EMBL" id="GAX25502.1"/>
    </source>
</evidence>
<keyword evidence="5" id="KW-0863">Zinc-finger</keyword>
<dbReference type="AlphaFoldDB" id="A0A1Z5KHE7"/>
<dbReference type="Gene3D" id="3.30.420.10">
    <property type="entry name" value="Ribonuclease H-like superfamily/Ribonuclease H"/>
    <property type="match status" value="1"/>
</dbReference>
<dbReference type="InterPro" id="IPR012337">
    <property type="entry name" value="RNaseH-like_sf"/>
</dbReference>
<dbReference type="EMBL" id="BDSP01000225">
    <property type="protein sequence ID" value="GAX25502.1"/>
    <property type="molecule type" value="Genomic_DNA"/>
</dbReference>
<dbReference type="GO" id="GO:0006508">
    <property type="term" value="P:proteolysis"/>
    <property type="evidence" value="ECO:0007669"/>
    <property type="project" value="UniProtKB-KW"/>
</dbReference>
<keyword evidence="2" id="KW-0479">Metal-binding</keyword>
<dbReference type="PROSITE" id="PS50994">
    <property type="entry name" value="INTEGRASE"/>
    <property type="match status" value="1"/>
</dbReference>
<organism evidence="8 9">
    <name type="scientific">Fistulifera solaris</name>
    <name type="common">Oleaginous diatom</name>
    <dbReference type="NCBI Taxonomy" id="1519565"/>
    <lineage>
        <taxon>Eukaryota</taxon>
        <taxon>Sar</taxon>
        <taxon>Stramenopiles</taxon>
        <taxon>Ochrophyta</taxon>
        <taxon>Bacillariophyta</taxon>
        <taxon>Bacillariophyceae</taxon>
        <taxon>Bacillariophycidae</taxon>
        <taxon>Naviculales</taxon>
        <taxon>Naviculaceae</taxon>
        <taxon>Fistulifera</taxon>
    </lineage>
</organism>
<feature type="domain" description="CCHC-type" evidence="6">
    <location>
        <begin position="263"/>
        <end position="278"/>
    </location>
</feature>
<keyword evidence="9" id="KW-1185">Reference proteome</keyword>
<evidence type="ECO:0000259" key="6">
    <source>
        <dbReference type="PROSITE" id="PS50158"/>
    </source>
</evidence>
<dbReference type="GO" id="GO:0008270">
    <property type="term" value="F:zinc ion binding"/>
    <property type="evidence" value="ECO:0007669"/>
    <property type="project" value="UniProtKB-KW"/>
</dbReference>
<evidence type="ECO:0000256" key="5">
    <source>
        <dbReference type="PROSITE-ProRule" id="PRU00047"/>
    </source>
</evidence>
<dbReference type="PANTHER" id="PTHR42648:SF18">
    <property type="entry name" value="RETROTRANSPOSON, UNCLASSIFIED-LIKE PROTEIN"/>
    <property type="match status" value="1"/>
</dbReference>
<evidence type="ECO:0000259" key="7">
    <source>
        <dbReference type="PROSITE" id="PS50994"/>
    </source>
</evidence>
<gene>
    <name evidence="8" type="ORF">FisN_12Lu077</name>
</gene>
<dbReference type="Pfam" id="PF00098">
    <property type="entry name" value="zf-CCHC"/>
    <property type="match status" value="2"/>
</dbReference>
<dbReference type="GO" id="GO:0015074">
    <property type="term" value="P:DNA integration"/>
    <property type="evidence" value="ECO:0007669"/>
    <property type="project" value="InterPro"/>
</dbReference>
<feature type="domain" description="CCHC-type" evidence="6">
    <location>
        <begin position="241"/>
        <end position="257"/>
    </location>
</feature>
<dbReference type="SUPFAM" id="SSF57756">
    <property type="entry name" value="Retrovirus zinc finger-like domains"/>
    <property type="match status" value="1"/>
</dbReference>
<reference evidence="8 9" key="1">
    <citation type="journal article" date="2015" name="Plant Cell">
        <title>Oil accumulation by the oleaginous diatom Fistulifera solaris as revealed by the genome and transcriptome.</title>
        <authorList>
            <person name="Tanaka T."/>
            <person name="Maeda Y."/>
            <person name="Veluchamy A."/>
            <person name="Tanaka M."/>
            <person name="Abida H."/>
            <person name="Marechal E."/>
            <person name="Bowler C."/>
            <person name="Muto M."/>
            <person name="Sunaga Y."/>
            <person name="Tanaka M."/>
            <person name="Yoshino T."/>
            <person name="Taniguchi T."/>
            <person name="Fukuda Y."/>
            <person name="Nemoto M."/>
            <person name="Matsumoto M."/>
            <person name="Wong P.S."/>
            <person name="Aburatani S."/>
            <person name="Fujibuchi W."/>
        </authorList>
    </citation>
    <scope>NUCLEOTIDE SEQUENCE [LARGE SCALE GENOMIC DNA]</scope>
    <source>
        <strain evidence="8 9">JPCC DA0580</strain>
    </source>
</reference>
<dbReference type="GO" id="GO:0003676">
    <property type="term" value="F:nucleic acid binding"/>
    <property type="evidence" value="ECO:0007669"/>
    <property type="project" value="InterPro"/>
</dbReference>
<name>A0A1Z5KHE7_FISSO</name>
<dbReference type="Pfam" id="PF25597">
    <property type="entry name" value="SH3_retrovirus"/>
    <property type="match status" value="1"/>
</dbReference>
<dbReference type="InterPro" id="IPR013103">
    <property type="entry name" value="RVT_2"/>
</dbReference>
<dbReference type="PANTHER" id="PTHR42648">
    <property type="entry name" value="TRANSPOSASE, PUTATIVE-RELATED"/>
    <property type="match status" value="1"/>
</dbReference>
<dbReference type="Pfam" id="PF22936">
    <property type="entry name" value="Pol_BBD"/>
    <property type="match status" value="1"/>
</dbReference>
<evidence type="ECO:0000256" key="2">
    <source>
        <dbReference type="ARBA" id="ARBA00022723"/>
    </source>
</evidence>
<feature type="domain" description="Integrase catalytic" evidence="7">
    <location>
        <begin position="514"/>
        <end position="680"/>
    </location>
</feature>
<dbReference type="Proteomes" id="UP000198406">
    <property type="component" value="Unassembled WGS sequence"/>
</dbReference>
<evidence type="ECO:0000256" key="4">
    <source>
        <dbReference type="ARBA" id="ARBA00022801"/>
    </source>
</evidence>
<dbReference type="OrthoDB" id="47885at2759"/>
<keyword evidence="4" id="KW-0378">Hydrolase</keyword>
<dbReference type="SUPFAM" id="SSF56672">
    <property type="entry name" value="DNA/RNA polymerases"/>
    <property type="match status" value="1"/>
</dbReference>
<dbReference type="InterPro" id="IPR039537">
    <property type="entry name" value="Retrotran_Ty1/copia-like"/>
</dbReference>
<dbReference type="InterPro" id="IPR036875">
    <property type="entry name" value="Znf_CCHC_sf"/>
</dbReference>
<protein>
    <recommendedName>
        <fullName evidence="10">Retrovirus-related Pol polyprotein from transposon TNT 1-94</fullName>
    </recommendedName>
</protein>
<dbReference type="InterPro" id="IPR043502">
    <property type="entry name" value="DNA/RNA_pol_sf"/>
</dbReference>
<keyword evidence="3" id="KW-0064">Aspartyl protease</keyword>